<proteinExistence type="predicted"/>
<organism evidence="1 2">
    <name type="scientific">Knipowitschia caucasica</name>
    <name type="common">Caucasian dwarf goby</name>
    <name type="synonym">Pomatoschistus caucasicus</name>
    <dbReference type="NCBI Taxonomy" id="637954"/>
    <lineage>
        <taxon>Eukaryota</taxon>
        <taxon>Metazoa</taxon>
        <taxon>Chordata</taxon>
        <taxon>Craniata</taxon>
        <taxon>Vertebrata</taxon>
        <taxon>Euteleostomi</taxon>
        <taxon>Actinopterygii</taxon>
        <taxon>Neopterygii</taxon>
        <taxon>Teleostei</taxon>
        <taxon>Neoteleostei</taxon>
        <taxon>Acanthomorphata</taxon>
        <taxon>Gobiaria</taxon>
        <taxon>Gobiiformes</taxon>
        <taxon>Gobioidei</taxon>
        <taxon>Gobiidae</taxon>
        <taxon>Gobiinae</taxon>
        <taxon>Knipowitschia</taxon>
    </lineage>
</organism>
<dbReference type="Proteomes" id="UP001497482">
    <property type="component" value="Chromosome 13"/>
</dbReference>
<accession>A0AAV2JN93</accession>
<sequence length="45" mass="4901">MRSTALALQSKHWAASAFVQLQPLFPKRTVSSTKQDCTVTSGHLA</sequence>
<name>A0AAV2JN93_KNICA</name>
<dbReference type="AlphaFoldDB" id="A0AAV2JN93"/>
<reference evidence="1 2" key="1">
    <citation type="submission" date="2024-04" db="EMBL/GenBank/DDBJ databases">
        <authorList>
            <person name="Waldvogel A.-M."/>
            <person name="Schoenle A."/>
        </authorList>
    </citation>
    <scope>NUCLEOTIDE SEQUENCE [LARGE SCALE GENOMIC DNA]</scope>
</reference>
<keyword evidence="2" id="KW-1185">Reference proteome</keyword>
<gene>
    <name evidence="1" type="ORF">KC01_LOCUS9330</name>
</gene>
<evidence type="ECO:0000313" key="1">
    <source>
        <dbReference type="EMBL" id="CAL1578121.1"/>
    </source>
</evidence>
<evidence type="ECO:0000313" key="2">
    <source>
        <dbReference type="Proteomes" id="UP001497482"/>
    </source>
</evidence>
<dbReference type="EMBL" id="OZ035835">
    <property type="protein sequence ID" value="CAL1578121.1"/>
    <property type="molecule type" value="Genomic_DNA"/>
</dbReference>
<protein>
    <submittedName>
        <fullName evidence="1">Uncharacterized protein</fullName>
    </submittedName>
</protein>